<dbReference type="PROSITE" id="PS50002">
    <property type="entry name" value="SH3"/>
    <property type="match status" value="1"/>
</dbReference>
<dbReference type="InterPro" id="IPR043197">
    <property type="entry name" value="Plakin"/>
</dbReference>
<keyword evidence="2" id="KW-0597">Phosphoprotein</keyword>
<dbReference type="InterPro" id="IPR035915">
    <property type="entry name" value="Plakin_repeat_sf"/>
</dbReference>
<evidence type="ECO:0000259" key="5">
    <source>
        <dbReference type="PROSITE" id="PS50002"/>
    </source>
</evidence>
<dbReference type="SUPFAM" id="SSF50044">
    <property type="entry name" value="SH3-domain"/>
    <property type="match status" value="1"/>
</dbReference>
<evidence type="ECO:0000256" key="1">
    <source>
        <dbReference type="ARBA" id="ARBA00022443"/>
    </source>
</evidence>
<dbReference type="Gene3D" id="3.90.1290.10">
    <property type="entry name" value="Plakin repeat"/>
    <property type="match status" value="1"/>
</dbReference>
<dbReference type="EMBL" id="CP111026">
    <property type="protein sequence ID" value="WAR28158.1"/>
    <property type="molecule type" value="Genomic_DNA"/>
</dbReference>
<dbReference type="SUPFAM" id="SSF46966">
    <property type="entry name" value="Spectrin repeat"/>
    <property type="match status" value="1"/>
</dbReference>
<evidence type="ECO:0000313" key="6">
    <source>
        <dbReference type="EMBL" id="WAR28158.1"/>
    </source>
</evidence>
<dbReference type="InterPro" id="IPR001452">
    <property type="entry name" value="SH3_domain"/>
</dbReference>
<evidence type="ECO:0000256" key="4">
    <source>
        <dbReference type="PROSITE-ProRule" id="PRU00192"/>
    </source>
</evidence>
<organism evidence="6 7">
    <name type="scientific">Mya arenaria</name>
    <name type="common">Soft-shell clam</name>
    <dbReference type="NCBI Taxonomy" id="6604"/>
    <lineage>
        <taxon>Eukaryota</taxon>
        <taxon>Metazoa</taxon>
        <taxon>Spiralia</taxon>
        <taxon>Lophotrochozoa</taxon>
        <taxon>Mollusca</taxon>
        <taxon>Bivalvia</taxon>
        <taxon>Autobranchia</taxon>
        <taxon>Heteroconchia</taxon>
        <taxon>Euheterodonta</taxon>
        <taxon>Imparidentia</taxon>
        <taxon>Neoheterodontei</taxon>
        <taxon>Myida</taxon>
        <taxon>Myoidea</taxon>
        <taxon>Myidae</taxon>
        <taxon>Mya</taxon>
    </lineage>
</organism>
<protein>
    <submittedName>
        <fullName evidence="6">DESP-like protein</fullName>
    </submittedName>
</protein>
<dbReference type="Pfam" id="PF17902">
    <property type="entry name" value="SH3_10"/>
    <property type="match status" value="1"/>
</dbReference>
<keyword evidence="1 4" id="KW-0728">SH3 domain</keyword>
<feature type="domain" description="SH3" evidence="5">
    <location>
        <begin position="285"/>
        <end position="342"/>
    </location>
</feature>
<name>A0ABY7G119_MYAAR</name>
<keyword evidence="3" id="KW-0677">Repeat</keyword>
<sequence length="863" mass="98139">MRMYVIKRHSENTWSPRSHRILFYRSLCSVNDYLRRMAEQEVQKCLRWLLDQKENLEGTPYGENKAAVDAASGAHGRWRAQLNDYRKSMDKLNNVHRLRDDEVEELYGTYKDLQTLSEKKSNCFNVMSNITALEEQIQSLGSEVDARAVHLVNMAANNRSQTSAHLNNESMAENTQRCLTGVRKAWRWLDEMMQCTHVHLANAAAYHEFFHEVEEVDHWLATTMSQMHLTFARARMAGHAGDLNAIRVEIKDTMLAYLRWQSKVDGLFTRARDIVPVHRRTTPVIDQCQVTALASYNGPQIQFQEGETLTLLDNSDRKEWRVRNSRDQVGVVPAVIILISGPSGEAVDAAVRLRLQLLGLWTSSVKRLGYQMIAFMQLVFKDWNEEEIKAIQRMPEADRRQLSETLSVVDEELGRTWRGYPGFEDLQERMSRLQTILEEANSNPPPPSTGSNGEVVVQAKMLDDLLSQYKTHNRLPTVLFRRFWDTNLELPNGDGKTYKAEAALILQETPRGGRLQPEVAVEETMTSEAADRTDSTVSDAMAKLTIGDEDEDQWTSSTEVTEVRRRQQLTTDEVVQSTEEVRHTYIIKSVYDPRTQENISLTEADAIKTVRDETSSLYRTYRKYYDIPVDTKENIIFPGRYVDIVTGTSVSYQEAMANGDITVEFKSQRKVREERSSYGIITVRTSRESRPYTVTAVTDPATDKQLSPDAAYEKGILSKTEPIYIGAGGERMPLLDAIYVGHVQANFLGTPDESEEETITYAVNGVIDQRKRDKLSFHDAISQGLLDAEEGVYVNNVTWERVPITDAIMKGLIKAKIITDTSSLDIDPTNKIVVQRLGSVKEKILKAVKTARAFKMNVPELGK</sequence>
<dbReference type="PANTHER" id="PTHR23169">
    <property type="entry name" value="ENVOPLAKIN"/>
    <property type="match status" value="1"/>
</dbReference>
<dbReference type="Gene3D" id="1.20.58.60">
    <property type="match status" value="1"/>
</dbReference>
<dbReference type="InterPro" id="IPR036028">
    <property type="entry name" value="SH3-like_dom_sf"/>
</dbReference>
<proteinExistence type="predicted"/>
<accession>A0ABY7G119</accession>
<dbReference type="Proteomes" id="UP001164746">
    <property type="component" value="Chromosome 15"/>
</dbReference>
<gene>
    <name evidence="6" type="ORF">MAR_013862</name>
</gene>
<dbReference type="InterPro" id="IPR041615">
    <property type="entry name" value="Desmoplakin_SH3"/>
</dbReference>
<evidence type="ECO:0000256" key="3">
    <source>
        <dbReference type="ARBA" id="ARBA00022737"/>
    </source>
</evidence>
<evidence type="ECO:0000256" key="2">
    <source>
        <dbReference type="ARBA" id="ARBA00022553"/>
    </source>
</evidence>
<reference evidence="6" key="1">
    <citation type="submission" date="2022-11" db="EMBL/GenBank/DDBJ databases">
        <title>Centuries of genome instability and evolution in soft-shell clam transmissible cancer (bioRxiv).</title>
        <authorList>
            <person name="Hart S.F.M."/>
            <person name="Yonemitsu M.A."/>
            <person name="Giersch R.M."/>
            <person name="Beal B.F."/>
            <person name="Arriagada G."/>
            <person name="Davis B.W."/>
            <person name="Ostrander E.A."/>
            <person name="Goff S.P."/>
            <person name="Metzger M.J."/>
        </authorList>
    </citation>
    <scope>NUCLEOTIDE SEQUENCE</scope>
    <source>
        <strain evidence="6">MELC-2E11</strain>
        <tissue evidence="6">Siphon/mantle</tissue>
    </source>
</reference>
<dbReference type="Gene3D" id="2.30.30.40">
    <property type="entry name" value="SH3 Domains"/>
    <property type="match status" value="1"/>
</dbReference>
<dbReference type="SUPFAM" id="SSF75399">
    <property type="entry name" value="Plakin repeat"/>
    <property type="match status" value="1"/>
</dbReference>
<keyword evidence="7" id="KW-1185">Reference proteome</keyword>
<evidence type="ECO:0000313" key="7">
    <source>
        <dbReference type="Proteomes" id="UP001164746"/>
    </source>
</evidence>